<dbReference type="AlphaFoldDB" id="A0A0C2JLQ3"/>
<organism evidence="1 2">
    <name type="scientific">Thelohanellus kitauei</name>
    <name type="common">Myxosporean</name>
    <dbReference type="NCBI Taxonomy" id="669202"/>
    <lineage>
        <taxon>Eukaryota</taxon>
        <taxon>Metazoa</taxon>
        <taxon>Cnidaria</taxon>
        <taxon>Myxozoa</taxon>
        <taxon>Myxosporea</taxon>
        <taxon>Bivalvulida</taxon>
        <taxon>Platysporina</taxon>
        <taxon>Myxobolidae</taxon>
        <taxon>Thelohanellus</taxon>
    </lineage>
</organism>
<proteinExistence type="predicted"/>
<comment type="caution">
    <text evidence="1">The sequence shown here is derived from an EMBL/GenBank/DDBJ whole genome shotgun (WGS) entry which is preliminary data.</text>
</comment>
<keyword evidence="2" id="KW-1185">Reference proteome</keyword>
<protein>
    <submittedName>
        <fullName evidence="1">Uncharacterized protein</fullName>
    </submittedName>
</protein>
<reference evidence="1 2" key="1">
    <citation type="journal article" date="2014" name="Genome Biol. Evol.">
        <title>The genome of the myxosporean Thelohanellus kitauei shows adaptations to nutrient acquisition within its fish host.</title>
        <authorList>
            <person name="Yang Y."/>
            <person name="Xiong J."/>
            <person name="Zhou Z."/>
            <person name="Huo F."/>
            <person name="Miao W."/>
            <person name="Ran C."/>
            <person name="Liu Y."/>
            <person name="Zhang J."/>
            <person name="Feng J."/>
            <person name="Wang M."/>
            <person name="Wang M."/>
            <person name="Wang L."/>
            <person name="Yao B."/>
        </authorList>
    </citation>
    <scope>NUCLEOTIDE SEQUENCE [LARGE SCALE GENOMIC DNA]</scope>
    <source>
        <strain evidence="1">Wuqing</strain>
    </source>
</reference>
<sequence length="185" mass="21763">MERKCSSPSYTLPYDSKHYSLKYDLWTLDPNVYVFNFKLIHQNLALPQQSIYVSRDGGRSTNQWRPIYENEAIDVYRFVAMKDVLFGISMNQKIYFYADRQLNIISAQRYEHNSKIILSHFNPAHIFKLLKAVLVPQETHVMVADSCRGYAEWVPYTPLPWTFPSLKLDIHTPIIEMRATRLDTP</sequence>
<gene>
    <name evidence="1" type="ORF">RF11_15884</name>
</gene>
<evidence type="ECO:0000313" key="2">
    <source>
        <dbReference type="Proteomes" id="UP000031668"/>
    </source>
</evidence>
<name>A0A0C2JLQ3_THEKT</name>
<dbReference type="EMBL" id="JWZT01002099">
    <property type="protein sequence ID" value="KII70313.1"/>
    <property type="molecule type" value="Genomic_DNA"/>
</dbReference>
<accession>A0A0C2JLQ3</accession>
<dbReference type="Proteomes" id="UP000031668">
    <property type="component" value="Unassembled WGS sequence"/>
</dbReference>
<evidence type="ECO:0000313" key="1">
    <source>
        <dbReference type="EMBL" id="KII70313.1"/>
    </source>
</evidence>